<dbReference type="NCBIfam" id="TIGR04267">
    <property type="entry name" value="mod_HExxH"/>
    <property type="match status" value="1"/>
</dbReference>
<dbReference type="Proteomes" id="UP000246005">
    <property type="component" value="Unassembled WGS sequence"/>
</dbReference>
<evidence type="ECO:0000313" key="1">
    <source>
        <dbReference type="EMBL" id="PWK83399.1"/>
    </source>
</evidence>
<dbReference type="AlphaFoldDB" id="A0A316HTZ0"/>
<name>A0A316HTZ0_9PSEU</name>
<comment type="caution">
    <text evidence="1">The sequence shown here is derived from an EMBL/GenBank/DDBJ whole genome shotgun (WGS) entry which is preliminary data.</text>
</comment>
<dbReference type="InterPro" id="IPR026337">
    <property type="entry name" value="AKG_HExxH"/>
</dbReference>
<dbReference type="EMBL" id="QGHB01000011">
    <property type="protein sequence ID" value="PWK83399.1"/>
    <property type="molecule type" value="Genomic_DNA"/>
</dbReference>
<proteinExistence type="predicted"/>
<reference evidence="1 2" key="1">
    <citation type="submission" date="2018-05" db="EMBL/GenBank/DDBJ databases">
        <title>Genomic Encyclopedia of Type Strains, Phase IV (KMG-IV): sequencing the most valuable type-strain genomes for metagenomic binning, comparative biology and taxonomic classification.</title>
        <authorList>
            <person name="Goeker M."/>
        </authorList>
    </citation>
    <scope>NUCLEOTIDE SEQUENCE [LARGE SCALE GENOMIC DNA]</scope>
    <source>
        <strain evidence="1 2">DSM 45480</strain>
    </source>
</reference>
<evidence type="ECO:0000313" key="2">
    <source>
        <dbReference type="Proteomes" id="UP000246005"/>
    </source>
</evidence>
<gene>
    <name evidence="1" type="ORF">C8D88_111284</name>
</gene>
<sequence length="428" mass="46712">MIGSAAPAVASPHVLHAVIAPPDVLVDERRTLYRLACEVYAPGTGLSDKLLDHPMVRYELGRALAGHDDLTAEILVQAAQINVRDAAGVDVVSDDQATVKLATALRIIAPEGARPQVLTEADGDRFTRALALVGAGVELFRRLAPKMADDLLAHLDLLAVLKTESSGGVVSASTRYLPGLVLIEEPSTPIEVAEALVHECSHLKFFDFSVTREFLDGRAVHAEHFINSWSNADWPLEQTFAAWHAYTALAYFYGFCDSHEMSSVSLLPMARNRAAEIGSWLLLHEEDLGSHARWLLRAQQGAGYGEEQKMRGHVERGSLAEEDLVDGHIQLASGVMRARAASGRIVVARVAAGLSPDLFWLDEDSSWVVSRCSDGGAIELVSILAAAAREWEAEKDVVMRRLRAVLKSLRQSSLLVERLEKRPDPEKD</sequence>
<protein>
    <submittedName>
        <fullName evidence="1">HEXXH motif-containing protein</fullName>
    </submittedName>
</protein>
<accession>A0A316HTZ0</accession>
<organism evidence="1 2">
    <name type="scientific">Lentzea atacamensis</name>
    <dbReference type="NCBI Taxonomy" id="531938"/>
    <lineage>
        <taxon>Bacteria</taxon>
        <taxon>Bacillati</taxon>
        <taxon>Actinomycetota</taxon>
        <taxon>Actinomycetes</taxon>
        <taxon>Pseudonocardiales</taxon>
        <taxon>Pseudonocardiaceae</taxon>
        <taxon>Lentzea</taxon>
    </lineage>
</organism>